<keyword evidence="5 8" id="KW-1133">Transmembrane helix</keyword>
<dbReference type="InterPro" id="IPR011701">
    <property type="entry name" value="MFS"/>
</dbReference>
<reference evidence="10 11" key="1">
    <citation type="submission" date="2024-09" db="EMBL/GenBank/DDBJ databases">
        <authorList>
            <person name="Sun Q."/>
            <person name="Mori K."/>
        </authorList>
    </citation>
    <scope>NUCLEOTIDE SEQUENCE [LARGE SCALE GENOMIC DNA]</scope>
    <source>
        <strain evidence="10 11">NCAIM B.02610</strain>
    </source>
</reference>
<evidence type="ECO:0000313" key="10">
    <source>
        <dbReference type="EMBL" id="MFC0471522.1"/>
    </source>
</evidence>
<evidence type="ECO:0000256" key="5">
    <source>
        <dbReference type="ARBA" id="ARBA00022989"/>
    </source>
</evidence>
<feature type="transmembrane region" description="Helical" evidence="8">
    <location>
        <begin position="99"/>
        <end position="119"/>
    </location>
</feature>
<dbReference type="SUPFAM" id="SSF103473">
    <property type="entry name" value="MFS general substrate transporter"/>
    <property type="match status" value="1"/>
</dbReference>
<feature type="transmembrane region" description="Helical" evidence="8">
    <location>
        <begin position="7"/>
        <end position="27"/>
    </location>
</feature>
<evidence type="ECO:0000256" key="3">
    <source>
        <dbReference type="ARBA" id="ARBA00022448"/>
    </source>
</evidence>
<feature type="transmembrane region" description="Helical" evidence="8">
    <location>
        <begin position="202"/>
        <end position="226"/>
    </location>
</feature>
<feature type="transmembrane region" description="Helical" evidence="8">
    <location>
        <begin position="75"/>
        <end position="93"/>
    </location>
</feature>
<name>A0ABV6KDY2_9BACI</name>
<gene>
    <name evidence="10" type="ORF">ACFFHM_13725</name>
</gene>
<dbReference type="CDD" id="cd17341">
    <property type="entry name" value="MFS_NRT2_like"/>
    <property type="match status" value="1"/>
</dbReference>
<accession>A0ABV6KDY2</accession>
<dbReference type="RefSeq" id="WP_335962095.1">
    <property type="nucleotide sequence ID" value="NZ_JAXBLX010000024.1"/>
</dbReference>
<proteinExistence type="inferred from homology"/>
<organism evidence="10 11">
    <name type="scientific">Halalkalibacter kiskunsagensis</name>
    <dbReference type="NCBI Taxonomy" id="1548599"/>
    <lineage>
        <taxon>Bacteria</taxon>
        <taxon>Bacillati</taxon>
        <taxon>Bacillota</taxon>
        <taxon>Bacilli</taxon>
        <taxon>Bacillales</taxon>
        <taxon>Bacillaceae</taxon>
        <taxon>Halalkalibacter</taxon>
    </lineage>
</organism>
<sequence>MKSRGQTSALLLSTLAMIISFAVWSVFSPIASTLQEQYQLSETQRSLIIVIPILLGSIMRIPIGIIADKYGARKVYTLTMLFSIFPMIAAGFVNSFGVLLFWAFLIGMAGTTFTIAITYVTKWYPSDKQGLVLGIIGIGNLGTAVASFTVPSIVNLFGLHWAFWGLAIALGIMTLIFWLGTKELPKPKEVKTLKEALSVTKYRATWVLSLYYFLTFGGFVAFGFYLPTLLQETFNFSPVNAGFNVAIFVVAATLIRPFGGYLADKIGANQVIAFLFTGIILSALIMSFTLENFGLFSVTCLTMGLLLGAGNGAVFKLVPEVSPNNTGAVTGIISAIGGIGGFFPPLVMGVIKEATGSYSFGFILLALFAAGCLFVNIFAVVRANLTTVQANKVN</sequence>
<dbReference type="InterPro" id="IPR020846">
    <property type="entry name" value="MFS_dom"/>
</dbReference>
<dbReference type="Gene3D" id="1.20.1250.20">
    <property type="entry name" value="MFS general substrate transporter like domains"/>
    <property type="match status" value="2"/>
</dbReference>
<keyword evidence="6" id="KW-0534">Nitrate assimilation</keyword>
<keyword evidence="7 8" id="KW-0472">Membrane</keyword>
<keyword evidence="11" id="KW-1185">Reference proteome</keyword>
<feature type="transmembrane region" description="Helical" evidence="8">
    <location>
        <begin position="327"/>
        <end position="351"/>
    </location>
</feature>
<evidence type="ECO:0000256" key="1">
    <source>
        <dbReference type="ARBA" id="ARBA00004651"/>
    </source>
</evidence>
<evidence type="ECO:0000256" key="7">
    <source>
        <dbReference type="ARBA" id="ARBA00023136"/>
    </source>
</evidence>
<feature type="transmembrane region" description="Helical" evidence="8">
    <location>
        <begin position="357"/>
        <end position="381"/>
    </location>
</feature>
<dbReference type="PANTHER" id="PTHR23515">
    <property type="entry name" value="HIGH-AFFINITY NITRATE TRANSPORTER 2.3"/>
    <property type="match status" value="1"/>
</dbReference>
<evidence type="ECO:0000256" key="8">
    <source>
        <dbReference type="SAM" id="Phobius"/>
    </source>
</evidence>
<comment type="caution">
    <text evidence="10">The sequence shown here is derived from an EMBL/GenBank/DDBJ whole genome shotgun (WGS) entry which is preliminary data.</text>
</comment>
<dbReference type="Proteomes" id="UP001589838">
    <property type="component" value="Unassembled WGS sequence"/>
</dbReference>
<feature type="transmembrane region" description="Helical" evidence="8">
    <location>
        <begin position="47"/>
        <end position="63"/>
    </location>
</feature>
<dbReference type="PROSITE" id="PS50850">
    <property type="entry name" value="MFS"/>
    <property type="match status" value="1"/>
</dbReference>
<evidence type="ECO:0000313" key="11">
    <source>
        <dbReference type="Proteomes" id="UP001589838"/>
    </source>
</evidence>
<feature type="transmembrane region" description="Helical" evidence="8">
    <location>
        <begin position="271"/>
        <end position="290"/>
    </location>
</feature>
<feature type="domain" description="Major facilitator superfamily (MFS) profile" evidence="9">
    <location>
        <begin position="9"/>
        <end position="384"/>
    </location>
</feature>
<dbReference type="Pfam" id="PF07690">
    <property type="entry name" value="MFS_1"/>
    <property type="match status" value="1"/>
</dbReference>
<feature type="transmembrane region" description="Helical" evidence="8">
    <location>
        <begin position="296"/>
        <end position="315"/>
    </location>
</feature>
<comment type="similarity">
    <text evidence="2">Belongs to the major facilitator superfamily. Nitrate/nitrite porter (TC 2.A.1.8) family.</text>
</comment>
<keyword evidence="3" id="KW-0813">Transport</keyword>
<dbReference type="InterPro" id="IPR044772">
    <property type="entry name" value="NO3_transporter"/>
</dbReference>
<keyword evidence="4 8" id="KW-0812">Transmembrane</keyword>
<evidence type="ECO:0000256" key="6">
    <source>
        <dbReference type="ARBA" id="ARBA00023063"/>
    </source>
</evidence>
<protein>
    <submittedName>
        <fullName evidence="10">Nitrate/nitrite transporter</fullName>
    </submittedName>
</protein>
<evidence type="ECO:0000256" key="2">
    <source>
        <dbReference type="ARBA" id="ARBA00008432"/>
    </source>
</evidence>
<feature type="transmembrane region" description="Helical" evidence="8">
    <location>
        <begin position="161"/>
        <end position="181"/>
    </location>
</feature>
<evidence type="ECO:0000256" key="4">
    <source>
        <dbReference type="ARBA" id="ARBA00022692"/>
    </source>
</evidence>
<evidence type="ECO:0000259" key="9">
    <source>
        <dbReference type="PROSITE" id="PS50850"/>
    </source>
</evidence>
<feature type="transmembrane region" description="Helical" evidence="8">
    <location>
        <begin position="131"/>
        <end position="149"/>
    </location>
</feature>
<feature type="transmembrane region" description="Helical" evidence="8">
    <location>
        <begin position="241"/>
        <end position="259"/>
    </location>
</feature>
<comment type="subcellular location">
    <subcellularLocation>
        <location evidence="1">Cell membrane</location>
        <topology evidence="1">Multi-pass membrane protein</topology>
    </subcellularLocation>
</comment>
<dbReference type="InterPro" id="IPR036259">
    <property type="entry name" value="MFS_trans_sf"/>
</dbReference>
<dbReference type="EMBL" id="JBHLUX010000035">
    <property type="protein sequence ID" value="MFC0471522.1"/>
    <property type="molecule type" value="Genomic_DNA"/>
</dbReference>